<dbReference type="EMBL" id="JAXOVC010000003">
    <property type="protein sequence ID" value="KAK4503412.1"/>
    <property type="molecule type" value="Genomic_DNA"/>
</dbReference>
<accession>A0ABR0EPH3</accession>
<feature type="region of interest" description="Disordered" evidence="1">
    <location>
        <begin position="236"/>
        <end position="255"/>
    </location>
</feature>
<comment type="caution">
    <text evidence="2">The sequence shown here is derived from an EMBL/GenBank/DDBJ whole genome shotgun (WGS) entry which is preliminary data.</text>
</comment>
<evidence type="ECO:0000256" key="1">
    <source>
        <dbReference type="SAM" id="MobiDB-lite"/>
    </source>
</evidence>
<organism evidence="2 3">
    <name type="scientific">Zasmidium cellare</name>
    <name type="common">Wine cellar mold</name>
    <name type="synonym">Racodium cellare</name>
    <dbReference type="NCBI Taxonomy" id="395010"/>
    <lineage>
        <taxon>Eukaryota</taxon>
        <taxon>Fungi</taxon>
        <taxon>Dikarya</taxon>
        <taxon>Ascomycota</taxon>
        <taxon>Pezizomycotina</taxon>
        <taxon>Dothideomycetes</taxon>
        <taxon>Dothideomycetidae</taxon>
        <taxon>Mycosphaerellales</taxon>
        <taxon>Mycosphaerellaceae</taxon>
        <taxon>Zasmidium</taxon>
    </lineage>
</organism>
<feature type="compositionally biased region" description="Polar residues" evidence="1">
    <location>
        <begin position="307"/>
        <end position="318"/>
    </location>
</feature>
<feature type="region of interest" description="Disordered" evidence="1">
    <location>
        <begin position="1"/>
        <end position="20"/>
    </location>
</feature>
<feature type="region of interest" description="Disordered" evidence="1">
    <location>
        <begin position="307"/>
        <end position="366"/>
    </location>
</feature>
<sequence>MPPHRDRPPPGSLPDEIDLPPSDSYDKYQHLVPPHFSPTPDLVNIYKAYSNYGNHVQKTKWRPVSMEAKNLAQRIYRKYSLNYNLRYRTGLYIAGSETDLEDQSRDRMMVLVFELNGSELHRWKDIHFDAMDLLARLGLSGEHGVCVRYYRRWERVFPRPAQYTSTRTDEVDIDMRPGETIDSWVQRRSEAVEQARIMRRRADREYVERLQGNHESPEHAPSLMEAARALTSLMRYEEVPTSERPPPPYGELADLPSYSAERSMTVSHYEHAPGSYVAAISGEEVLGNVHTLVDYYNVYANPARRAGQSQLQPLSEEQAQALLHPQPDPYEPDSGTELSGQSVAGSDKEEEPPLRRELPPPAIEFR</sequence>
<keyword evidence="3" id="KW-1185">Reference proteome</keyword>
<proteinExistence type="predicted"/>
<gene>
    <name evidence="2" type="ORF">PRZ48_004327</name>
</gene>
<protein>
    <submittedName>
        <fullName evidence="2">Uncharacterized protein</fullName>
    </submittedName>
</protein>
<reference evidence="2 3" key="1">
    <citation type="journal article" date="2023" name="G3 (Bethesda)">
        <title>A chromosome-level genome assembly of Zasmidium syzygii isolated from banana leaves.</title>
        <authorList>
            <person name="van Westerhoven A.C."/>
            <person name="Mehrabi R."/>
            <person name="Talebi R."/>
            <person name="Steentjes M.B.F."/>
            <person name="Corcolon B."/>
            <person name="Chong P.A."/>
            <person name="Kema G.H.J."/>
            <person name="Seidl M.F."/>
        </authorList>
    </citation>
    <scope>NUCLEOTIDE SEQUENCE [LARGE SCALE GENOMIC DNA]</scope>
    <source>
        <strain evidence="2 3">P124</strain>
    </source>
</reference>
<evidence type="ECO:0000313" key="3">
    <source>
        <dbReference type="Proteomes" id="UP001305779"/>
    </source>
</evidence>
<name>A0ABR0EPH3_ZASCE</name>
<evidence type="ECO:0000313" key="2">
    <source>
        <dbReference type="EMBL" id="KAK4503412.1"/>
    </source>
</evidence>
<dbReference type="Proteomes" id="UP001305779">
    <property type="component" value="Unassembled WGS sequence"/>
</dbReference>